<feature type="transmembrane region" description="Helical" evidence="1">
    <location>
        <begin position="85"/>
        <end position="109"/>
    </location>
</feature>
<keyword evidence="1" id="KW-0472">Membrane</keyword>
<sequence length="112" mass="11568">MSVLSEVRTGRRAELALVVATLVGLVAASFHWAGLVVGGVLVGILATSVRRAVVQGLTFGGVALFVHVARLWWFGALDPFFQTGLVLVLTVGIGFGLPTVAAVGARAIVDDV</sequence>
<dbReference type="AlphaFoldDB" id="A0A0W1RIY4"/>
<keyword evidence="1" id="KW-1133">Transmembrane helix</keyword>
<evidence type="ECO:0000256" key="1">
    <source>
        <dbReference type="SAM" id="Phobius"/>
    </source>
</evidence>
<organism evidence="2 3">
    <name type="scientific">Haloferax profundi</name>
    <dbReference type="NCBI Taxonomy" id="1544718"/>
    <lineage>
        <taxon>Archaea</taxon>
        <taxon>Methanobacteriati</taxon>
        <taxon>Methanobacteriota</taxon>
        <taxon>Stenosarchaea group</taxon>
        <taxon>Halobacteria</taxon>
        <taxon>Halobacteriales</taxon>
        <taxon>Haloferacaceae</taxon>
        <taxon>Haloferax</taxon>
    </lineage>
</organism>
<protein>
    <submittedName>
        <fullName evidence="2">Uncharacterized protein</fullName>
    </submittedName>
</protein>
<accession>A0A0W1RIY4</accession>
<dbReference type="OrthoDB" id="291579at2157"/>
<feature type="transmembrane region" description="Helical" evidence="1">
    <location>
        <begin position="52"/>
        <end position="73"/>
    </location>
</feature>
<dbReference type="RefSeq" id="WP_058573474.1">
    <property type="nucleotide sequence ID" value="NZ_LOPV01000603.1"/>
</dbReference>
<gene>
    <name evidence="2" type="ORF">AUR66_03440</name>
</gene>
<dbReference type="Proteomes" id="UP000053157">
    <property type="component" value="Unassembled WGS sequence"/>
</dbReference>
<comment type="caution">
    <text evidence="2">The sequence shown here is derived from an EMBL/GenBank/DDBJ whole genome shotgun (WGS) entry which is preliminary data.</text>
</comment>
<keyword evidence="1" id="KW-0812">Transmembrane</keyword>
<proteinExistence type="predicted"/>
<evidence type="ECO:0000313" key="3">
    <source>
        <dbReference type="Proteomes" id="UP000053157"/>
    </source>
</evidence>
<name>A0A0W1RIY4_9EURY</name>
<dbReference type="EMBL" id="LOPV01000603">
    <property type="protein sequence ID" value="KTG13328.1"/>
    <property type="molecule type" value="Genomic_DNA"/>
</dbReference>
<keyword evidence="3" id="KW-1185">Reference proteome</keyword>
<feature type="transmembrane region" description="Helical" evidence="1">
    <location>
        <begin position="15"/>
        <end position="45"/>
    </location>
</feature>
<reference evidence="2 3" key="1">
    <citation type="submission" date="2015-12" db="EMBL/GenBank/DDBJ databases">
        <title>Haloferax profundi sp. nov. isolated from the Discovery deep brine-seawater interface in the Red Sea.</title>
        <authorList>
            <person name="Zhang G."/>
            <person name="Stingl U."/>
            <person name="Rashid M."/>
        </authorList>
    </citation>
    <scope>NUCLEOTIDE SEQUENCE [LARGE SCALE GENOMIC DNA]</scope>
    <source>
        <strain evidence="2 3">SB29</strain>
    </source>
</reference>
<evidence type="ECO:0000313" key="2">
    <source>
        <dbReference type="EMBL" id="KTG13328.1"/>
    </source>
</evidence>